<name>A0ABC8SBX2_9AQUA</name>
<keyword evidence="3" id="KW-1185">Reference proteome</keyword>
<comment type="caution">
    <text evidence="2">The sequence shown here is derived from an EMBL/GenBank/DDBJ whole genome shotgun (WGS) entry which is preliminary data.</text>
</comment>
<feature type="signal peptide" evidence="1">
    <location>
        <begin position="1"/>
        <end position="17"/>
    </location>
</feature>
<gene>
    <name evidence="2" type="ORF">ILEXP_LOCUS22947</name>
</gene>
<dbReference type="PANTHER" id="PTHR37900">
    <property type="match status" value="1"/>
</dbReference>
<proteinExistence type="predicted"/>
<dbReference type="Proteomes" id="UP001642360">
    <property type="component" value="Unassembled WGS sequence"/>
</dbReference>
<reference evidence="2 3" key="1">
    <citation type="submission" date="2024-02" db="EMBL/GenBank/DDBJ databases">
        <authorList>
            <person name="Vignale AGUSTIN F."/>
            <person name="Sosa J E."/>
            <person name="Modenutti C."/>
        </authorList>
    </citation>
    <scope>NUCLEOTIDE SEQUENCE [LARGE SCALE GENOMIC DNA]</scope>
</reference>
<keyword evidence="1" id="KW-0732">Signal</keyword>
<accession>A0ABC8SBX2</accession>
<protein>
    <submittedName>
        <fullName evidence="2">Uncharacterized protein</fullName>
    </submittedName>
</protein>
<evidence type="ECO:0000313" key="2">
    <source>
        <dbReference type="EMBL" id="CAK9154610.1"/>
    </source>
</evidence>
<feature type="chain" id="PRO_5044882045" evidence="1">
    <location>
        <begin position="18"/>
        <end position="69"/>
    </location>
</feature>
<dbReference type="EMBL" id="CAUOFW020002550">
    <property type="protein sequence ID" value="CAK9154610.1"/>
    <property type="molecule type" value="Genomic_DNA"/>
</dbReference>
<dbReference type="PANTHER" id="PTHR37900:SF5">
    <property type="entry name" value="OS02G0159250 PROTEIN"/>
    <property type="match status" value="1"/>
</dbReference>
<dbReference type="AlphaFoldDB" id="A0ABC8SBX2"/>
<evidence type="ECO:0000313" key="3">
    <source>
        <dbReference type="Proteomes" id="UP001642360"/>
    </source>
</evidence>
<sequence>MSLTALMFRSLVRFLSSFVDEPAVSIATILHYSDLLPQNTILETLVEDALLHPENYLFHFLINLLKCFW</sequence>
<organism evidence="2 3">
    <name type="scientific">Ilex paraguariensis</name>
    <name type="common">yerba mate</name>
    <dbReference type="NCBI Taxonomy" id="185542"/>
    <lineage>
        <taxon>Eukaryota</taxon>
        <taxon>Viridiplantae</taxon>
        <taxon>Streptophyta</taxon>
        <taxon>Embryophyta</taxon>
        <taxon>Tracheophyta</taxon>
        <taxon>Spermatophyta</taxon>
        <taxon>Magnoliopsida</taxon>
        <taxon>eudicotyledons</taxon>
        <taxon>Gunneridae</taxon>
        <taxon>Pentapetalae</taxon>
        <taxon>asterids</taxon>
        <taxon>campanulids</taxon>
        <taxon>Aquifoliales</taxon>
        <taxon>Aquifoliaceae</taxon>
        <taxon>Ilex</taxon>
    </lineage>
</organism>
<evidence type="ECO:0000256" key="1">
    <source>
        <dbReference type="SAM" id="SignalP"/>
    </source>
</evidence>